<organism evidence="11 12">
    <name type="scientific">Myodes glareolus</name>
    <name type="common">Bank vole</name>
    <name type="synonym">Clethrionomys glareolus</name>
    <dbReference type="NCBI Taxonomy" id="447135"/>
    <lineage>
        <taxon>Eukaryota</taxon>
        <taxon>Metazoa</taxon>
        <taxon>Chordata</taxon>
        <taxon>Craniata</taxon>
        <taxon>Vertebrata</taxon>
        <taxon>Euteleostomi</taxon>
        <taxon>Mammalia</taxon>
        <taxon>Eutheria</taxon>
        <taxon>Euarchontoglires</taxon>
        <taxon>Glires</taxon>
        <taxon>Rodentia</taxon>
        <taxon>Myomorpha</taxon>
        <taxon>Muroidea</taxon>
        <taxon>Cricetidae</taxon>
        <taxon>Arvicolinae</taxon>
        <taxon>Myodes</taxon>
    </lineage>
</organism>
<dbReference type="SMART" id="SM00132">
    <property type="entry name" value="LIM"/>
    <property type="match status" value="2"/>
</dbReference>
<reference evidence="11 12" key="1">
    <citation type="journal article" date="2023" name="bioRxiv">
        <title>Conserved and derived expression patterns and positive selection on dental genes reveal complex evolutionary context of ever-growing rodent molars.</title>
        <authorList>
            <person name="Calamari Z.T."/>
            <person name="Song A."/>
            <person name="Cohen E."/>
            <person name="Akter M."/>
            <person name="Roy R.D."/>
            <person name="Hallikas O."/>
            <person name="Christensen M.M."/>
            <person name="Li P."/>
            <person name="Marangoni P."/>
            <person name="Jernvall J."/>
            <person name="Klein O.D."/>
        </authorList>
    </citation>
    <scope>NUCLEOTIDE SEQUENCE [LARGE SCALE GENOMIC DNA]</scope>
    <source>
        <strain evidence="11">V071</strain>
    </source>
</reference>
<dbReference type="PANTHER" id="PTHR46074:SF2">
    <property type="entry name" value="CYSTEINE-RICH PROTEIN 2"/>
    <property type="match status" value="1"/>
</dbReference>
<evidence type="ECO:0000259" key="10">
    <source>
        <dbReference type="PROSITE" id="PS50023"/>
    </source>
</evidence>
<feature type="domain" description="LIM zinc-binding" evidence="10">
    <location>
        <begin position="141"/>
        <end position="202"/>
    </location>
</feature>
<dbReference type="CDD" id="cd09476">
    <property type="entry name" value="LIM1_TLP"/>
    <property type="match status" value="2"/>
</dbReference>
<dbReference type="Proteomes" id="UP001488838">
    <property type="component" value="Unassembled WGS sequence"/>
</dbReference>
<sequence>MYRPVRVEGADLPSAGTMASKCPKCDKTVYFAEKVSSLGKDWHKFCLKCERCYKTLTPGGHAEHDGKPFCHKPCYATLFGPKGVNIGGAGSYIYEKPPAEGPRVTGPIEVPVVRTEERKTSGPPKGPSKASSVTTFTGEPNMCPRCNKRVYFAEKVTSLGKDWHRPCLRCERCSKTLTPGGHAEHDGQPYCHKPCYGILFGPKGVNTGAVGSYIYDKDPEGTVQP</sequence>
<dbReference type="PROSITE" id="PS50023">
    <property type="entry name" value="LIM_DOMAIN_2"/>
    <property type="match status" value="2"/>
</dbReference>
<evidence type="ECO:0000256" key="9">
    <source>
        <dbReference type="PROSITE-ProRule" id="PRU00125"/>
    </source>
</evidence>
<comment type="caution">
    <text evidence="11">The sequence shown here is derived from an EMBL/GenBank/DDBJ whole genome shotgun (WGS) entry which is preliminary data.</text>
</comment>
<dbReference type="AlphaFoldDB" id="A0AAW0GW57"/>
<dbReference type="EMBL" id="JBBHLL010002540">
    <property type="protein sequence ID" value="KAK7795371.1"/>
    <property type="molecule type" value="Genomic_DNA"/>
</dbReference>
<protein>
    <recommendedName>
        <fullName evidence="8">Cysteine-rich protein 2</fullName>
    </recommendedName>
</protein>
<evidence type="ECO:0000313" key="12">
    <source>
        <dbReference type="Proteomes" id="UP001488838"/>
    </source>
</evidence>
<dbReference type="PANTHER" id="PTHR46074">
    <property type="entry name" value="CYSTEINE-RICH PROTEIN CRIP FAMILY MEMBER"/>
    <property type="match status" value="1"/>
</dbReference>
<feature type="domain" description="LIM zinc-binding" evidence="10">
    <location>
        <begin position="20"/>
        <end position="81"/>
    </location>
</feature>
<keyword evidence="3" id="KW-0677">Repeat</keyword>
<keyword evidence="12" id="KW-1185">Reference proteome</keyword>
<name>A0AAW0GW57_MYOGA</name>
<evidence type="ECO:0000256" key="1">
    <source>
        <dbReference type="ARBA" id="ARBA00022553"/>
    </source>
</evidence>
<dbReference type="GO" id="GO:0046872">
    <property type="term" value="F:metal ion binding"/>
    <property type="evidence" value="ECO:0007669"/>
    <property type="project" value="UniProtKB-KW"/>
</dbReference>
<gene>
    <name evidence="11" type="ORF">U0070_026192</name>
</gene>
<keyword evidence="2 9" id="KW-0479">Metal-binding</keyword>
<evidence type="ECO:0000256" key="7">
    <source>
        <dbReference type="ARBA" id="ARBA00038732"/>
    </source>
</evidence>
<dbReference type="SUPFAM" id="SSF57716">
    <property type="entry name" value="Glucocorticoid receptor-like (DNA-binding domain)"/>
    <property type="match status" value="4"/>
</dbReference>
<dbReference type="Pfam" id="PF00412">
    <property type="entry name" value="LIM"/>
    <property type="match status" value="2"/>
</dbReference>
<dbReference type="PROSITE" id="PS00478">
    <property type="entry name" value="LIM_DOMAIN_1"/>
    <property type="match status" value="2"/>
</dbReference>
<evidence type="ECO:0000256" key="2">
    <source>
        <dbReference type="ARBA" id="ARBA00022723"/>
    </source>
</evidence>
<evidence type="ECO:0000256" key="6">
    <source>
        <dbReference type="ARBA" id="ARBA00023038"/>
    </source>
</evidence>
<keyword evidence="5" id="KW-0007">Acetylation</keyword>
<dbReference type="FunFam" id="2.10.110.10:FF:000025">
    <property type="entry name" value="Cysteine-rich protein 2"/>
    <property type="match status" value="2"/>
</dbReference>
<evidence type="ECO:0000313" key="11">
    <source>
        <dbReference type="EMBL" id="KAK7795371.1"/>
    </source>
</evidence>
<dbReference type="Gene3D" id="2.10.110.10">
    <property type="entry name" value="Cysteine Rich Protein"/>
    <property type="match status" value="2"/>
</dbReference>
<evidence type="ECO:0000256" key="8">
    <source>
        <dbReference type="ARBA" id="ARBA00039933"/>
    </source>
</evidence>
<dbReference type="InterPro" id="IPR001781">
    <property type="entry name" value="Znf_LIM"/>
</dbReference>
<proteinExistence type="predicted"/>
<keyword evidence="4 9" id="KW-0862">Zinc</keyword>
<evidence type="ECO:0000256" key="5">
    <source>
        <dbReference type="ARBA" id="ARBA00022990"/>
    </source>
</evidence>
<evidence type="ECO:0000256" key="3">
    <source>
        <dbReference type="ARBA" id="ARBA00022737"/>
    </source>
</evidence>
<keyword evidence="1" id="KW-0597">Phosphoprotein</keyword>
<accession>A0AAW0GW57</accession>
<keyword evidence="6 9" id="KW-0440">LIM domain</keyword>
<evidence type="ECO:0000256" key="4">
    <source>
        <dbReference type="ARBA" id="ARBA00022833"/>
    </source>
</evidence>
<comment type="subunit">
    <text evidence="7">Interacts with TGFB1I1.</text>
</comment>